<gene>
    <name evidence="2" type="ORF">Cfor_05282</name>
</gene>
<evidence type="ECO:0000313" key="2">
    <source>
        <dbReference type="EMBL" id="GFG35930.1"/>
    </source>
</evidence>
<accession>A0A6L2PWC2</accession>
<keyword evidence="1" id="KW-0472">Membrane</keyword>
<evidence type="ECO:0000313" key="3">
    <source>
        <dbReference type="Proteomes" id="UP000502823"/>
    </source>
</evidence>
<dbReference type="Proteomes" id="UP000502823">
    <property type="component" value="Unassembled WGS sequence"/>
</dbReference>
<feature type="transmembrane region" description="Helical" evidence="1">
    <location>
        <begin position="82"/>
        <end position="104"/>
    </location>
</feature>
<comment type="caution">
    <text evidence="2">The sequence shown here is derived from an EMBL/GenBank/DDBJ whole genome shotgun (WGS) entry which is preliminary data.</text>
</comment>
<keyword evidence="3" id="KW-1185">Reference proteome</keyword>
<keyword evidence="1" id="KW-1133">Transmembrane helix</keyword>
<protein>
    <submittedName>
        <fullName evidence="2">Uncharacterized protein</fullName>
    </submittedName>
</protein>
<name>A0A6L2PWC2_COPFO</name>
<keyword evidence="1" id="KW-0812">Transmembrane</keyword>
<organism evidence="2 3">
    <name type="scientific">Coptotermes formosanus</name>
    <name type="common">Formosan subterranean termite</name>
    <dbReference type="NCBI Taxonomy" id="36987"/>
    <lineage>
        <taxon>Eukaryota</taxon>
        <taxon>Metazoa</taxon>
        <taxon>Ecdysozoa</taxon>
        <taxon>Arthropoda</taxon>
        <taxon>Hexapoda</taxon>
        <taxon>Insecta</taxon>
        <taxon>Pterygota</taxon>
        <taxon>Neoptera</taxon>
        <taxon>Polyneoptera</taxon>
        <taxon>Dictyoptera</taxon>
        <taxon>Blattodea</taxon>
        <taxon>Blattoidea</taxon>
        <taxon>Termitoidae</taxon>
        <taxon>Rhinotermitidae</taxon>
        <taxon>Coptotermes</taxon>
    </lineage>
</organism>
<proteinExistence type="predicted"/>
<dbReference type="AlphaFoldDB" id="A0A6L2PWC2"/>
<sequence length="108" mass="12542">MNAVFIVSEPRPTARLVAADVSTHRALEWLLRKRLDDWGWGSETPRALLAVQLGNTSTWFGGHNLESLLSGKQMELEIMLQLWRYFSTISFCKLFQYLLIIAYFRDCM</sequence>
<dbReference type="InParanoid" id="A0A6L2PWC2"/>
<reference evidence="3" key="1">
    <citation type="submission" date="2020-01" db="EMBL/GenBank/DDBJ databases">
        <title>Draft genome sequence of the Termite Coptotermes fromosanus.</title>
        <authorList>
            <person name="Itakura S."/>
            <person name="Yosikawa Y."/>
            <person name="Umezawa K."/>
        </authorList>
    </citation>
    <scope>NUCLEOTIDE SEQUENCE [LARGE SCALE GENOMIC DNA]</scope>
</reference>
<evidence type="ECO:0000256" key="1">
    <source>
        <dbReference type="SAM" id="Phobius"/>
    </source>
</evidence>
<dbReference type="OrthoDB" id="6343110at2759"/>
<dbReference type="EMBL" id="BLKM01000587">
    <property type="protein sequence ID" value="GFG35930.1"/>
    <property type="molecule type" value="Genomic_DNA"/>
</dbReference>